<dbReference type="InterPro" id="IPR048465">
    <property type="entry name" value="Maestro-like_HEAT"/>
</dbReference>
<feature type="domain" description="Maestro/Maestro-like HEAT-repeats" evidence="5">
    <location>
        <begin position="1385"/>
        <end position="1645"/>
    </location>
</feature>
<dbReference type="Gene3D" id="1.25.10.10">
    <property type="entry name" value="Leucine-rich Repeat Variant"/>
    <property type="match status" value="4"/>
</dbReference>
<evidence type="ECO:0000313" key="6">
    <source>
        <dbReference type="Ensembl" id="ENSPKIP00000002180.1"/>
    </source>
</evidence>
<dbReference type="InterPro" id="IPR045206">
    <property type="entry name" value="Maestro_heat-like_prot"/>
</dbReference>
<dbReference type="PANTHER" id="PTHR23120">
    <property type="entry name" value="MAESTRO-RELATED HEAT DOMAIN-CONTAINING"/>
    <property type="match status" value="1"/>
</dbReference>
<dbReference type="InterPro" id="IPR055408">
    <property type="entry name" value="HEAT_MROH2B-like"/>
</dbReference>
<reference evidence="6" key="1">
    <citation type="submission" date="2025-08" db="UniProtKB">
        <authorList>
            <consortium name="Ensembl"/>
        </authorList>
    </citation>
    <scope>IDENTIFICATION</scope>
</reference>
<feature type="domain" description="MROH2B-like HEAT-repeats" evidence="3">
    <location>
        <begin position="254"/>
        <end position="924"/>
    </location>
</feature>
<proteinExistence type="predicted"/>
<dbReference type="STRING" id="1676925.ENSPKIP00000002180"/>
<evidence type="ECO:0000259" key="5">
    <source>
        <dbReference type="Pfam" id="PF23227"/>
    </source>
</evidence>
<dbReference type="InterPro" id="IPR011989">
    <property type="entry name" value="ARM-like"/>
</dbReference>
<dbReference type="Pfam" id="PF23210">
    <property type="entry name" value="HEAT_Maestro_2"/>
    <property type="match status" value="1"/>
</dbReference>
<evidence type="ECO:0000313" key="7">
    <source>
        <dbReference type="Proteomes" id="UP000261540"/>
    </source>
</evidence>
<dbReference type="GeneTree" id="ENSGT00940000156930"/>
<name>A0A3B3Q982_9TELE</name>
<evidence type="ECO:0000259" key="4">
    <source>
        <dbReference type="Pfam" id="PF23221"/>
    </source>
</evidence>
<evidence type="ECO:0000259" key="3">
    <source>
        <dbReference type="Pfam" id="PF23210"/>
    </source>
</evidence>
<dbReference type="Pfam" id="PF23221">
    <property type="entry name" value="HEAT_MROH2B_1st"/>
    <property type="match status" value="1"/>
</dbReference>
<dbReference type="InterPro" id="IPR016024">
    <property type="entry name" value="ARM-type_fold"/>
</dbReference>
<dbReference type="InterPro" id="IPR056282">
    <property type="entry name" value="MROH2B-like_N_HEAT"/>
</dbReference>
<dbReference type="InterPro" id="IPR055406">
    <property type="entry name" value="HEAT_Maestro"/>
</dbReference>
<keyword evidence="1" id="KW-0677">Repeat</keyword>
<dbReference type="Ensembl" id="ENSPKIT00000026120.1">
    <property type="protein sequence ID" value="ENSPKIP00000002180.1"/>
    <property type="gene ID" value="ENSPKIG00000020137.1"/>
</dbReference>
<dbReference type="Proteomes" id="UP000261540">
    <property type="component" value="Unplaced"/>
</dbReference>
<dbReference type="Pfam" id="PF23227">
    <property type="entry name" value="HEAT_MROH2B_C"/>
    <property type="match status" value="1"/>
</dbReference>
<evidence type="ECO:0000259" key="2">
    <source>
        <dbReference type="Pfam" id="PF21047"/>
    </source>
</evidence>
<dbReference type="PANTHER" id="PTHR23120:SF0">
    <property type="entry name" value="MAESTRO HEAT-LIKE REPEAT FAMILY MEMBER 1"/>
    <property type="match status" value="1"/>
</dbReference>
<keyword evidence="7" id="KW-1185">Reference proteome</keyword>
<dbReference type="Pfam" id="PF21047">
    <property type="entry name" value="HEAT_Maestro"/>
    <property type="match status" value="1"/>
</dbReference>
<protein>
    <submittedName>
        <fullName evidence="6">Maestro heat like repeat family member 1</fullName>
    </submittedName>
</protein>
<evidence type="ECO:0000256" key="1">
    <source>
        <dbReference type="ARBA" id="ARBA00022737"/>
    </source>
</evidence>
<dbReference type="SUPFAM" id="SSF48371">
    <property type="entry name" value="ARM repeat"/>
    <property type="match status" value="2"/>
</dbReference>
<accession>A0A3B3Q982</accession>
<feature type="domain" description="MROH2B-like N-terminal HEAT-repeats" evidence="4">
    <location>
        <begin position="33"/>
        <end position="251"/>
    </location>
</feature>
<reference evidence="6" key="2">
    <citation type="submission" date="2025-09" db="UniProtKB">
        <authorList>
            <consortium name="Ensembl"/>
        </authorList>
    </citation>
    <scope>IDENTIFICATION</scope>
</reference>
<organism evidence="6 7">
    <name type="scientific">Paramormyrops kingsleyae</name>
    <dbReference type="NCBI Taxonomy" id="1676925"/>
    <lineage>
        <taxon>Eukaryota</taxon>
        <taxon>Metazoa</taxon>
        <taxon>Chordata</taxon>
        <taxon>Craniata</taxon>
        <taxon>Vertebrata</taxon>
        <taxon>Euteleostomi</taxon>
        <taxon>Actinopterygii</taxon>
        <taxon>Neopterygii</taxon>
        <taxon>Teleostei</taxon>
        <taxon>Osteoglossocephala</taxon>
        <taxon>Osteoglossomorpha</taxon>
        <taxon>Osteoglossiformes</taxon>
        <taxon>Mormyridae</taxon>
        <taxon>Paramormyrops</taxon>
    </lineage>
</organism>
<dbReference type="GO" id="GO:0005737">
    <property type="term" value="C:cytoplasm"/>
    <property type="evidence" value="ECO:0007669"/>
    <property type="project" value="TreeGrafter"/>
</dbReference>
<sequence>MEESDIEEASQALIEAANDRDPMVQEQVRKSMLTLGKRKPDRVLPIFQNYLLKHPKLPVAHRVAVLQTIELILLSRIDEIGCLRVKSIVSLASDEMTRSKEVVPDWQQAASNILVAVGNKHMGDIMEEMLSKFQPGVLPHFFVVQTLARLAHSNVYGMVPFLSAILTTMLPMLGMAKQDNMKWVFSFALSRFSESIVEYLANLDKAPDPTVSKATFSGEIYAAYDILFCNWLQSRESKVRLTVTEALGAMTLLMARDKLEEQLPKLIPALLNLYKKTPDHYIISKSLCQVLDAAASTDGRLLRALADSLLLTLHQQVSLPVDYNSPGTVKNHNEILRCFSILETHCFPPHTFPDRLVIFVLQRLENGGERNRVGSLAVLRHLVNTSSSIMDTKKGLIVTSLRLPLLDTSNKVKKKVVQVISAIAHHGYLELEGGDMLLRFMMLHCALPDACHQGRSLSDQEEVTNEALRNICEKTLHLLATTVGRMEDVLWPALLRYLTPVQYADATVPLCSSLVLLGNRKRVTGDPGYIVDFTKQDSLPSPYSIMVRLWVNASYPFRSRGRGAPSLRLLAILAPSIQPSLEELWTTEVPLLLNLLEESTVDTLNRRTWEQSLLKLLSKTLVAVMDAGWCCRLVSEMSLYLPTYNGSLDEKSFLYKCMGVTLQRCCDSGVVKEQLRIILATACHSEAIEREGVAKGIGLCASNHLDDTLAKLDDFARSDAFRKASGILGLLKDKNDGDVEKMKSTLILSYGYIALHAPEDKVLGRIDSQILRNISKHFSTKVLGMKVETKDLTLKISLLQSVGLIAQAIGACVRRQNYLFARKQELVGGLMDIIKAEPADVLVTSVRHLAMTACASLVNLDPALTETETCGVLQTCLNSVLGLPPLEVVDRGEEDESLDLQQRQGLYAETFSALEDLLGRLLSRNLTPDGLQSIFKHLEVWMGSELDHGRERAVRTATLVLDSYLHNLAVRKTTTFHNIGALLGRLVPRCTDRCSAVSWAAGEGLRILLRIQLRYEGEFPSPILRGGDAAVDNLPTLYEGLRNPDPAALCQTCSHLAEAFSRRLTPQQVGPLILVLTEGLRDPQPSCCLVSGVFLNTLLMHRGGRLQDLVPEIMGALHLGLQAISEDQVKTAVAHSILTLASQHLQVVIDTLISYPLPYDSSTCDMWMALGGHSALAGHIVETFTERLVAMVPYTEKRDPALRMGATKVATVQPLAVTCALREIMMNGQIEAAVTEQFPRLFVALLVRMGSSVGVQLPKDICTGATRPEKRPSGKVLGAFDVCGMALEAMQILLVRAQLDEVLKTLDLQEGWAKMKEPQQFIDGIALLANAMATHAGPRLPAIIQHLYPTLTSIYECQRTTATAFLSELLNHRVATEMMMTDSLMKSMIARLADPCGAVRMLAIRGLGNIATGSPEKVIKYAMELLAALSSGMEESDDPSKRIALEAMSGLSKVLLHLNKNAVRMLLVYILMKIKPFLESEYDTVRCAAVLLLGNLSKFGSGEPVFRDQIHNVLMSLLLHLSDPSPDVVKACKLTLQECVPLLGSKLIATMFQNHLYEDRNLHYGEFINDLMKYIIQDFPGMLNFYHTTILQFFKSTWTQVRASAAMFTGLRITAQPCSPLPGLIQLLGDPDPTVRAKAAEAMGHFRHFHPASGSGSLKELDVSA</sequence>
<feature type="domain" description="Maestro-like HEAT-repeats" evidence="2">
    <location>
        <begin position="948"/>
        <end position="1180"/>
    </location>
</feature>